<evidence type="ECO:0000313" key="11">
    <source>
        <dbReference type="Proteomes" id="UP000323708"/>
    </source>
</evidence>
<evidence type="ECO:0000256" key="2">
    <source>
        <dbReference type="ARBA" id="ARBA00008683"/>
    </source>
</evidence>
<dbReference type="Gene3D" id="3.90.226.10">
    <property type="entry name" value="2-enoyl-CoA Hydratase, Chain A, domain 1"/>
    <property type="match status" value="2"/>
</dbReference>
<feature type="transmembrane region" description="Helical" evidence="8">
    <location>
        <begin position="21"/>
        <end position="41"/>
    </location>
</feature>
<name>A0A5B0X3T5_9GAMM</name>
<evidence type="ECO:0000256" key="5">
    <source>
        <dbReference type="ARBA" id="ARBA00022825"/>
    </source>
</evidence>
<dbReference type="InterPro" id="IPR047217">
    <property type="entry name" value="S49_SppA_67K_type_N"/>
</dbReference>
<evidence type="ECO:0000256" key="8">
    <source>
        <dbReference type="SAM" id="Phobius"/>
    </source>
</evidence>
<keyword evidence="11" id="KW-1185">Reference proteome</keyword>
<dbReference type="GO" id="GO:0008236">
    <property type="term" value="F:serine-type peptidase activity"/>
    <property type="evidence" value="ECO:0007669"/>
    <property type="project" value="UniProtKB-KW"/>
</dbReference>
<evidence type="ECO:0000256" key="1">
    <source>
        <dbReference type="ARBA" id="ARBA00004370"/>
    </source>
</evidence>
<feature type="active site" description="Nucleophile" evidence="7">
    <location>
        <position position="406"/>
    </location>
</feature>
<keyword evidence="5" id="KW-0720">Serine protease</keyword>
<dbReference type="Gene3D" id="6.20.330.10">
    <property type="match status" value="1"/>
</dbReference>
<evidence type="ECO:0000313" key="10">
    <source>
        <dbReference type="EMBL" id="KAA1192829.1"/>
    </source>
</evidence>
<dbReference type="NCBIfam" id="TIGR00705">
    <property type="entry name" value="SppA_67K"/>
    <property type="match status" value="1"/>
</dbReference>
<keyword evidence="4" id="KW-0378">Hydrolase</keyword>
<protein>
    <submittedName>
        <fullName evidence="10">Signal peptide peptidase SppA</fullName>
    </submittedName>
</protein>
<evidence type="ECO:0000256" key="6">
    <source>
        <dbReference type="ARBA" id="ARBA00023136"/>
    </source>
</evidence>
<gene>
    <name evidence="10" type="primary">sppA</name>
    <name evidence="10" type="ORF">F0M18_09255</name>
</gene>
<evidence type="ECO:0000256" key="7">
    <source>
        <dbReference type="PIRSR" id="PIRSR001217-1"/>
    </source>
</evidence>
<dbReference type="Proteomes" id="UP000323708">
    <property type="component" value="Unassembled WGS sequence"/>
</dbReference>
<dbReference type="InterPro" id="IPR047272">
    <property type="entry name" value="S49_SppA_C"/>
</dbReference>
<dbReference type="NCBIfam" id="TIGR00706">
    <property type="entry name" value="SppA_dom"/>
    <property type="match status" value="1"/>
</dbReference>
<dbReference type="GO" id="GO:0006465">
    <property type="term" value="P:signal peptide processing"/>
    <property type="evidence" value="ECO:0007669"/>
    <property type="project" value="InterPro"/>
</dbReference>
<feature type="domain" description="Peptidase S49" evidence="9">
    <location>
        <begin position="133"/>
        <end position="288"/>
    </location>
</feature>
<proteinExistence type="inferred from homology"/>
<organism evidence="10 11">
    <name type="scientific">Pseudohalioglobus sediminis</name>
    <dbReference type="NCBI Taxonomy" id="2606449"/>
    <lineage>
        <taxon>Bacteria</taxon>
        <taxon>Pseudomonadati</taxon>
        <taxon>Pseudomonadota</taxon>
        <taxon>Gammaproteobacteria</taxon>
        <taxon>Cellvibrionales</taxon>
        <taxon>Halieaceae</taxon>
        <taxon>Pseudohalioglobus</taxon>
    </lineage>
</organism>
<evidence type="ECO:0000256" key="3">
    <source>
        <dbReference type="ARBA" id="ARBA00022670"/>
    </source>
</evidence>
<dbReference type="SUPFAM" id="SSF52096">
    <property type="entry name" value="ClpP/crotonase"/>
    <property type="match status" value="2"/>
</dbReference>
<dbReference type="CDD" id="cd07018">
    <property type="entry name" value="S49_SppA_67K_type"/>
    <property type="match status" value="1"/>
</dbReference>
<dbReference type="AlphaFoldDB" id="A0A5B0X3T5"/>
<keyword evidence="8" id="KW-0812">Transmembrane</keyword>
<dbReference type="CDD" id="cd07023">
    <property type="entry name" value="S49_Sppa_N_C"/>
    <property type="match status" value="1"/>
</dbReference>
<sequence>MSKPSLLRRILGGIWNAITRIRLALANILFLLMLLIFYFVYIGGGPEPLPAQAALVLDPAGAIVDQKTAVEPLQALLAEPLPAEQEVLLRDVIEAIELARDDDAITALVMRLEYLMYAGISRTQEMARALESFRESGKPIVAVGDYYTQDQYLLASFADEVIGHPMGGVALEGYGMYLQYFAEALEKLSISMHVFRAGQHKSAVEPFLRSDMSAEEKVVTMQWLQDLWDSYTATVETNRGLEAGAIDRYVNGFAQRMVSGDGDQAADALQAGLLDKLMTRSEVNAYLADVTGASTDAGDYAAVPFAQYLQRKRGLPLTDQPGPRVAVITAQGNMLPGEQPPGSIGADSLARQIKAVTDDSDVAAIVLRVNTPGGSMFASEVIHGQILQARAAGKPLVVSMGAMAASGGYYIAAAADEIWATPTTITGSIGVFAAFPTIENLLQRGGIHTDGVGTTSLAGSLRLDRPLNPELKQALDAGVAQAYRRFLDVVADGRDMTLEQVSAAAEGRTWSASDALELGLVDHLGDLQDAIEAAAARADLAQYEVDYIREPLSPGAIFMQALTERLGSLGVYPRSDEVARLVALAQPLLAATTVVQGLQDPRHIYALCLSCSNAF</sequence>
<reference evidence="10 11" key="1">
    <citation type="submission" date="2019-09" db="EMBL/GenBank/DDBJ databases">
        <authorList>
            <person name="Chen X.-Y."/>
        </authorList>
    </citation>
    <scope>NUCLEOTIDE SEQUENCE [LARGE SCALE GENOMIC DNA]</scope>
    <source>
        <strain evidence="10 11">NY5</strain>
    </source>
</reference>
<dbReference type="Pfam" id="PF01343">
    <property type="entry name" value="Peptidase_S49"/>
    <property type="match status" value="2"/>
</dbReference>
<evidence type="ECO:0000259" key="9">
    <source>
        <dbReference type="Pfam" id="PF01343"/>
    </source>
</evidence>
<accession>A0A5B0X3T5</accession>
<comment type="similarity">
    <text evidence="2">Belongs to the peptidase S49 family.</text>
</comment>
<evidence type="ECO:0000256" key="4">
    <source>
        <dbReference type="ARBA" id="ARBA00022801"/>
    </source>
</evidence>
<dbReference type="RefSeq" id="WP_149611112.1">
    <property type="nucleotide sequence ID" value="NZ_VTUX01000003.1"/>
</dbReference>
<keyword evidence="6 8" id="KW-0472">Membrane</keyword>
<dbReference type="PIRSF" id="PIRSF001217">
    <property type="entry name" value="Protease_4_SppA"/>
    <property type="match status" value="1"/>
</dbReference>
<comment type="subcellular location">
    <subcellularLocation>
        <location evidence="1">Membrane</location>
    </subcellularLocation>
</comment>
<dbReference type="EMBL" id="VTUX01000003">
    <property type="protein sequence ID" value="KAA1192829.1"/>
    <property type="molecule type" value="Genomic_DNA"/>
</dbReference>
<feature type="active site" description="Proton donor/acceptor" evidence="7">
    <location>
        <position position="201"/>
    </location>
</feature>
<dbReference type="InterPro" id="IPR029045">
    <property type="entry name" value="ClpP/crotonase-like_dom_sf"/>
</dbReference>
<dbReference type="GO" id="GO:0016020">
    <property type="term" value="C:membrane"/>
    <property type="evidence" value="ECO:0007669"/>
    <property type="project" value="UniProtKB-SubCell"/>
</dbReference>
<keyword evidence="8" id="KW-1133">Transmembrane helix</keyword>
<dbReference type="PANTHER" id="PTHR33209">
    <property type="entry name" value="PROTEASE 4"/>
    <property type="match status" value="1"/>
</dbReference>
<dbReference type="InterPro" id="IPR004635">
    <property type="entry name" value="Pept_S49_SppA"/>
</dbReference>
<dbReference type="InterPro" id="IPR004634">
    <property type="entry name" value="Pept_S49_pIV"/>
</dbReference>
<comment type="caution">
    <text evidence="10">The sequence shown here is derived from an EMBL/GenBank/DDBJ whole genome shotgun (WGS) entry which is preliminary data.</text>
</comment>
<feature type="domain" description="Peptidase S49" evidence="9">
    <location>
        <begin position="389"/>
        <end position="540"/>
    </location>
</feature>
<dbReference type="InterPro" id="IPR002142">
    <property type="entry name" value="Peptidase_S49"/>
</dbReference>
<keyword evidence="3" id="KW-0645">Protease</keyword>
<dbReference type="PANTHER" id="PTHR33209:SF1">
    <property type="entry name" value="PEPTIDASE S49 DOMAIN-CONTAINING PROTEIN"/>
    <property type="match status" value="1"/>
</dbReference>